<dbReference type="AlphaFoldDB" id="A0A0C9U2Z1"/>
<dbReference type="HOGENOM" id="CLU_012886_3_0_1"/>
<sequence length="153" mass="16333">MSTRCSRKWAEEPSTQAVGEDEPLQGLTSGELTDPPQTSVDPQQSSEVLALEHLGNQNVRVHSPQTVPVQVQSPIGAAGAADSGHNLDGAPEESDHVSPDEGGTENTDGSFSIRASELGRLRKEYADLMNLKENGEIVLVEAMEATEQLNTVQ</sequence>
<feature type="compositionally biased region" description="Polar residues" evidence="1">
    <location>
        <begin position="57"/>
        <end position="73"/>
    </location>
</feature>
<name>A0A0C9U2Z1_SPHS4</name>
<evidence type="ECO:0000256" key="1">
    <source>
        <dbReference type="SAM" id="MobiDB-lite"/>
    </source>
</evidence>
<proteinExistence type="predicted"/>
<dbReference type="EMBL" id="KN837303">
    <property type="protein sequence ID" value="KIJ28569.1"/>
    <property type="molecule type" value="Genomic_DNA"/>
</dbReference>
<evidence type="ECO:0000313" key="2">
    <source>
        <dbReference type="EMBL" id="KIJ28569.1"/>
    </source>
</evidence>
<feature type="region of interest" description="Disordered" evidence="1">
    <location>
        <begin position="57"/>
        <end position="112"/>
    </location>
</feature>
<protein>
    <submittedName>
        <fullName evidence="2">Unplaced genomic scaffold SPHSTscaffold_228, whole genome shotgun sequence</fullName>
    </submittedName>
</protein>
<evidence type="ECO:0000313" key="3">
    <source>
        <dbReference type="Proteomes" id="UP000054279"/>
    </source>
</evidence>
<accession>A0A0C9U2Z1</accession>
<feature type="region of interest" description="Disordered" evidence="1">
    <location>
        <begin position="1"/>
        <end position="45"/>
    </location>
</feature>
<dbReference type="Proteomes" id="UP000054279">
    <property type="component" value="Unassembled WGS sequence"/>
</dbReference>
<keyword evidence="3" id="KW-1185">Reference proteome</keyword>
<gene>
    <name evidence="2" type="ORF">M422DRAFT_270167</name>
</gene>
<feature type="compositionally biased region" description="Polar residues" evidence="1">
    <location>
        <begin position="26"/>
        <end position="45"/>
    </location>
</feature>
<organism evidence="2 3">
    <name type="scientific">Sphaerobolus stellatus (strain SS14)</name>
    <dbReference type="NCBI Taxonomy" id="990650"/>
    <lineage>
        <taxon>Eukaryota</taxon>
        <taxon>Fungi</taxon>
        <taxon>Dikarya</taxon>
        <taxon>Basidiomycota</taxon>
        <taxon>Agaricomycotina</taxon>
        <taxon>Agaricomycetes</taxon>
        <taxon>Phallomycetidae</taxon>
        <taxon>Geastrales</taxon>
        <taxon>Sphaerobolaceae</taxon>
        <taxon>Sphaerobolus</taxon>
    </lineage>
</organism>
<reference evidence="2 3" key="1">
    <citation type="submission" date="2014-06" db="EMBL/GenBank/DDBJ databases">
        <title>Evolutionary Origins and Diversification of the Mycorrhizal Mutualists.</title>
        <authorList>
            <consortium name="DOE Joint Genome Institute"/>
            <consortium name="Mycorrhizal Genomics Consortium"/>
            <person name="Kohler A."/>
            <person name="Kuo A."/>
            <person name="Nagy L.G."/>
            <person name="Floudas D."/>
            <person name="Copeland A."/>
            <person name="Barry K.W."/>
            <person name="Cichocki N."/>
            <person name="Veneault-Fourrey C."/>
            <person name="LaButti K."/>
            <person name="Lindquist E.A."/>
            <person name="Lipzen A."/>
            <person name="Lundell T."/>
            <person name="Morin E."/>
            <person name="Murat C."/>
            <person name="Riley R."/>
            <person name="Ohm R."/>
            <person name="Sun H."/>
            <person name="Tunlid A."/>
            <person name="Henrissat B."/>
            <person name="Grigoriev I.V."/>
            <person name="Hibbett D.S."/>
            <person name="Martin F."/>
        </authorList>
    </citation>
    <scope>NUCLEOTIDE SEQUENCE [LARGE SCALE GENOMIC DNA]</scope>
    <source>
        <strain evidence="2 3">SS14</strain>
    </source>
</reference>